<organism evidence="1 2">
    <name type="scientific">Woeseia oceani</name>
    <dbReference type="NCBI Taxonomy" id="1548547"/>
    <lineage>
        <taxon>Bacteria</taxon>
        <taxon>Pseudomonadati</taxon>
        <taxon>Pseudomonadota</taxon>
        <taxon>Gammaproteobacteria</taxon>
        <taxon>Woeseiales</taxon>
        <taxon>Woeseiaceae</taxon>
        <taxon>Woeseia</taxon>
    </lineage>
</organism>
<protein>
    <submittedName>
        <fullName evidence="1">Uncharacterized protein</fullName>
    </submittedName>
</protein>
<proteinExistence type="predicted"/>
<dbReference type="STRING" id="1548547.BA177_11860"/>
<gene>
    <name evidence="1" type="ORF">BA177_11860</name>
</gene>
<sequence length="168" mass="19190">MNKLPMSTTAISVLAAVILWYLATVLEDDGRWLEPAPKTEATTSFGRQIDESPLYGGAAALRCQEAERQMQTLVDESRMCESDSDCTIFDYGYPIQCLTSVANSSITALRVKYRDYESKCEFRVYYDCPAEPLERHPVCRNNRCEVELRTLDYLRDETLQHLGIEDVK</sequence>
<dbReference type="RefSeq" id="WP_068616471.1">
    <property type="nucleotide sequence ID" value="NZ_CP016268.1"/>
</dbReference>
<dbReference type="AlphaFoldDB" id="A0A193LHE6"/>
<evidence type="ECO:0000313" key="1">
    <source>
        <dbReference type="EMBL" id="ANO51804.1"/>
    </source>
</evidence>
<reference evidence="1 2" key="1">
    <citation type="submission" date="2016-06" db="EMBL/GenBank/DDBJ databases">
        <title>Complete genome sequence of a deep-branching marine Gamma Proteobacterium Woeseia oceani type strain XK5.</title>
        <authorList>
            <person name="Mu D."/>
            <person name="Du Z."/>
        </authorList>
    </citation>
    <scope>NUCLEOTIDE SEQUENCE [LARGE SCALE GENOMIC DNA]</scope>
    <source>
        <strain evidence="1 2">XK5</strain>
    </source>
</reference>
<name>A0A193LHE6_9GAMM</name>
<dbReference type="Proteomes" id="UP000092695">
    <property type="component" value="Chromosome"/>
</dbReference>
<dbReference type="KEGG" id="woc:BA177_11860"/>
<evidence type="ECO:0000313" key="2">
    <source>
        <dbReference type="Proteomes" id="UP000092695"/>
    </source>
</evidence>
<accession>A0A193LHE6</accession>
<keyword evidence="2" id="KW-1185">Reference proteome</keyword>
<dbReference type="EMBL" id="CP016268">
    <property type="protein sequence ID" value="ANO51804.1"/>
    <property type="molecule type" value="Genomic_DNA"/>
</dbReference>